<reference evidence="1" key="1">
    <citation type="submission" date="2022-07" db="EMBL/GenBank/DDBJ databases">
        <title>Genome Sequence of Physisporinus lineatus.</title>
        <authorList>
            <person name="Buettner E."/>
        </authorList>
    </citation>
    <scope>NUCLEOTIDE SEQUENCE</scope>
    <source>
        <strain evidence="1">VT162</strain>
    </source>
</reference>
<evidence type="ECO:0000313" key="1">
    <source>
        <dbReference type="EMBL" id="KAJ3477346.1"/>
    </source>
</evidence>
<dbReference type="Proteomes" id="UP001212997">
    <property type="component" value="Unassembled WGS sequence"/>
</dbReference>
<dbReference type="EMBL" id="JANAWD010000604">
    <property type="protein sequence ID" value="KAJ3477346.1"/>
    <property type="molecule type" value="Genomic_DNA"/>
</dbReference>
<accession>A0AAD5UTR9</accession>
<protein>
    <submittedName>
        <fullName evidence="1">Uncharacterized protein</fullName>
    </submittedName>
</protein>
<dbReference type="AlphaFoldDB" id="A0AAD5UTR9"/>
<organism evidence="1 2">
    <name type="scientific">Meripilus lineatus</name>
    <dbReference type="NCBI Taxonomy" id="2056292"/>
    <lineage>
        <taxon>Eukaryota</taxon>
        <taxon>Fungi</taxon>
        <taxon>Dikarya</taxon>
        <taxon>Basidiomycota</taxon>
        <taxon>Agaricomycotina</taxon>
        <taxon>Agaricomycetes</taxon>
        <taxon>Polyporales</taxon>
        <taxon>Meripilaceae</taxon>
        <taxon>Meripilus</taxon>
    </lineage>
</organism>
<name>A0AAD5UTR9_9APHY</name>
<keyword evidence="2" id="KW-1185">Reference proteome</keyword>
<evidence type="ECO:0000313" key="2">
    <source>
        <dbReference type="Proteomes" id="UP001212997"/>
    </source>
</evidence>
<comment type="caution">
    <text evidence="1">The sequence shown here is derived from an EMBL/GenBank/DDBJ whole genome shotgun (WGS) entry which is preliminary data.</text>
</comment>
<gene>
    <name evidence="1" type="ORF">NLI96_g10525</name>
</gene>
<sequence>MGDLTVLVFLIDTISAILIARFLSSLRSIDLPQSNVPGEYSTSENGGSVWSSCLRFADQIRSFDVVANIGAPLDNGEEAEREYSGDIGTSEFHEDGFQGHFIETEIVQKA</sequence>
<proteinExistence type="predicted"/>